<name>J9FL77_9ZZZZ</name>
<organism evidence="1">
    <name type="scientific">gut metagenome</name>
    <dbReference type="NCBI Taxonomy" id="749906"/>
    <lineage>
        <taxon>unclassified sequences</taxon>
        <taxon>metagenomes</taxon>
        <taxon>organismal metagenomes</taxon>
    </lineage>
</organism>
<reference evidence="1" key="1">
    <citation type="journal article" date="2012" name="PLoS ONE">
        <title>Gene sets for utilization of primary and secondary nutrition supplies in the distal gut of endangered iberian lynx.</title>
        <authorList>
            <person name="Alcaide M."/>
            <person name="Messina E."/>
            <person name="Richter M."/>
            <person name="Bargiela R."/>
            <person name="Peplies J."/>
            <person name="Huws S.A."/>
            <person name="Newbold C.J."/>
            <person name="Golyshin P.N."/>
            <person name="Simon M.A."/>
            <person name="Lopez G."/>
            <person name="Yakimov M.M."/>
            <person name="Ferrer M."/>
        </authorList>
    </citation>
    <scope>NUCLEOTIDE SEQUENCE</scope>
</reference>
<evidence type="ECO:0000313" key="1">
    <source>
        <dbReference type="EMBL" id="EJW95646.1"/>
    </source>
</evidence>
<proteinExistence type="predicted"/>
<dbReference type="EMBL" id="AMCI01005696">
    <property type="protein sequence ID" value="EJW95646.1"/>
    <property type="molecule type" value="Genomic_DNA"/>
</dbReference>
<comment type="caution">
    <text evidence="1">The sequence shown here is derived from an EMBL/GenBank/DDBJ whole genome shotgun (WGS) entry which is preliminary data.</text>
</comment>
<dbReference type="AlphaFoldDB" id="J9FL77"/>
<gene>
    <name evidence="1" type="ORF">EVA_16246</name>
</gene>
<accession>J9FL77</accession>
<sequence length="47" mass="5336">MLISSVTTRASTGLFQLTCLPTRIRLTNWLKVSTKQPCQKVASMRLR</sequence>
<protein>
    <submittedName>
        <fullName evidence="1">Uncharacterized protein</fullName>
    </submittedName>
</protein>